<gene>
    <name evidence="1" type="ORF">FYJ73_05060</name>
</gene>
<keyword evidence="2" id="KW-1185">Reference proteome</keyword>
<protein>
    <submittedName>
        <fullName evidence="1">Uncharacterized protein</fullName>
    </submittedName>
</protein>
<organism evidence="1 2">
    <name type="scientific">Hallella mizrahii</name>
    <dbReference type="NCBI Taxonomy" id="2606637"/>
    <lineage>
        <taxon>Bacteria</taxon>
        <taxon>Pseudomonadati</taxon>
        <taxon>Bacteroidota</taxon>
        <taxon>Bacteroidia</taxon>
        <taxon>Bacteroidales</taxon>
        <taxon>Prevotellaceae</taxon>
        <taxon>Hallella</taxon>
    </lineage>
</organism>
<reference evidence="1 2" key="1">
    <citation type="submission" date="2019-08" db="EMBL/GenBank/DDBJ databases">
        <title>In-depth cultivation of the pig gut microbiome towards novel bacterial diversity and tailored functional studies.</title>
        <authorList>
            <person name="Wylensek D."/>
            <person name="Hitch T.C.A."/>
            <person name="Clavel T."/>
        </authorList>
    </citation>
    <scope>NUCLEOTIDE SEQUENCE [LARGE SCALE GENOMIC DNA]</scope>
    <source>
        <strain evidence="1 2">LKV-178-WT-2A</strain>
    </source>
</reference>
<dbReference type="Proteomes" id="UP000438914">
    <property type="component" value="Unassembled WGS sequence"/>
</dbReference>
<name>A0A7K0KF43_9BACT</name>
<dbReference type="AlphaFoldDB" id="A0A7K0KF43"/>
<accession>A0A7K0KF43</accession>
<evidence type="ECO:0000313" key="2">
    <source>
        <dbReference type="Proteomes" id="UP000438914"/>
    </source>
</evidence>
<proteinExistence type="predicted"/>
<comment type="caution">
    <text evidence="1">The sequence shown here is derived from an EMBL/GenBank/DDBJ whole genome shotgun (WGS) entry which is preliminary data.</text>
</comment>
<dbReference type="EMBL" id="VUNG01000008">
    <property type="protein sequence ID" value="MST84040.1"/>
    <property type="molecule type" value="Genomic_DNA"/>
</dbReference>
<evidence type="ECO:0000313" key="1">
    <source>
        <dbReference type="EMBL" id="MST84040.1"/>
    </source>
</evidence>
<sequence length="62" mass="7246">MSISTRFIRIQDCAYIRMDLLSKEIAPLFNISICGVEISSYRLRKKMGIDIKVNLSEFLYKL</sequence>